<organism evidence="7 8">
    <name type="scientific">Mytilus galloprovincialis</name>
    <name type="common">Mediterranean mussel</name>
    <dbReference type="NCBI Taxonomy" id="29158"/>
    <lineage>
        <taxon>Eukaryota</taxon>
        <taxon>Metazoa</taxon>
        <taxon>Spiralia</taxon>
        <taxon>Lophotrochozoa</taxon>
        <taxon>Mollusca</taxon>
        <taxon>Bivalvia</taxon>
        <taxon>Autobranchia</taxon>
        <taxon>Pteriomorphia</taxon>
        <taxon>Mytilida</taxon>
        <taxon>Mytiloidea</taxon>
        <taxon>Mytilidae</taxon>
        <taxon>Mytilinae</taxon>
        <taxon>Mytilus</taxon>
    </lineage>
</organism>
<dbReference type="Proteomes" id="UP000596742">
    <property type="component" value="Unassembled WGS sequence"/>
</dbReference>
<dbReference type="Pfam" id="PF22441">
    <property type="entry name" value="CLIC-like_N"/>
    <property type="match status" value="1"/>
</dbReference>
<dbReference type="GO" id="GO:0016324">
    <property type="term" value="C:apical plasma membrane"/>
    <property type="evidence" value="ECO:0007669"/>
    <property type="project" value="TreeGrafter"/>
</dbReference>
<evidence type="ECO:0000313" key="7">
    <source>
        <dbReference type="EMBL" id="VDH97782.1"/>
    </source>
</evidence>
<evidence type="ECO:0000259" key="6">
    <source>
        <dbReference type="Pfam" id="PF22441"/>
    </source>
</evidence>
<proteinExistence type="inferred from homology"/>
<reference evidence="7" key="1">
    <citation type="submission" date="2018-11" db="EMBL/GenBank/DDBJ databases">
        <authorList>
            <person name="Alioto T."/>
            <person name="Alioto T."/>
        </authorList>
    </citation>
    <scope>NUCLEOTIDE SEQUENCE</scope>
</reference>
<comment type="similarity">
    <text evidence="2">Belongs to the chloride channel CLIC family.</text>
</comment>
<keyword evidence="5" id="KW-0472">Membrane</keyword>
<dbReference type="EMBL" id="UYJE01000936">
    <property type="protein sequence ID" value="VDH97782.1"/>
    <property type="molecule type" value="Genomic_DNA"/>
</dbReference>
<evidence type="ECO:0000256" key="3">
    <source>
        <dbReference type="ARBA" id="ARBA00022692"/>
    </source>
</evidence>
<name>A0A8B6BZY4_MYTGA</name>
<evidence type="ECO:0000256" key="5">
    <source>
        <dbReference type="ARBA" id="ARBA00023136"/>
    </source>
</evidence>
<dbReference type="PANTHER" id="PTHR43920">
    <property type="entry name" value="CHLORIDE INTRACELLULAR CHANNEL, ISOFORM A"/>
    <property type="match status" value="1"/>
</dbReference>
<evidence type="ECO:0000256" key="2">
    <source>
        <dbReference type="ARBA" id="ARBA00007655"/>
    </source>
</evidence>
<dbReference type="OrthoDB" id="1935530at2759"/>
<keyword evidence="8" id="KW-1185">Reference proteome</keyword>
<dbReference type="Gene3D" id="3.40.30.10">
    <property type="entry name" value="Glutaredoxin"/>
    <property type="match status" value="1"/>
</dbReference>
<gene>
    <name evidence="7" type="ORF">MGAL_10B092320B</name>
</gene>
<protein>
    <recommendedName>
        <fullName evidence="6">CLIC N-terminal domain-containing protein</fullName>
    </recommendedName>
</protein>
<dbReference type="InterPro" id="IPR036282">
    <property type="entry name" value="Glutathione-S-Trfase_C_sf"/>
</dbReference>
<dbReference type="AlphaFoldDB" id="A0A8B6BZY4"/>
<evidence type="ECO:0000313" key="8">
    <source>
        <dbReference type="Proteomes" id="UP000596742"/>
    </source>
</evidence>
<dbReference type="SUPFAM" id="SSF47616">
    <property type="entry name" value="GST C-terminal domain-like"/>
    <property type="match status" value="1"/>
</dbReference>
<feature type="domain" description="CLIC N-terminal" evidence="6">
    <location>
        <begin position="16"/>
        <end position="83"/>
    </location>
</feature>
<sequence length="278" mass="31539">MSDDNPTNDSVSDNKPHFELYIKASVRDGESKGSCPICQQWFMVAHLLAEKSDVHFQVYTVPANNLPESFKAKTMSKTFPIVIGVQGRDTKGQDISNCVFDDADEVEKFFESVNVSRPLLKRTEAKNQLALRHVEDLYKKFNLFLQNPNDNGTKLTQQLKNVDGFLGEMETTFLCGSTISYSDTVLLSRLQHIRVAGKAYRGYEIPKELKNLWRYLSTAYQTKAFIQTLPSDQDIKLHYETKATTKLEKTIKLEGTSYSTDVDPECLNGEVEQQNGDE</sequence>
<dbReference type="GO" id="GO:0005254">
    <property type="term" value="F:chloride channel activity"/>
    <property type="evidence" value="ECO:0007669"/>
    <property type="project" value="TreeGrafter"/>
</dbReference>
<keyword evidence="4" id="KW-1133">Transmembrane helix</keyword>
<dbReference type="PANTHER" id="PTHR43920:SF5">
    <property type="entry name" value="CHLORIDE INTRACELLULAR CHANNEL CLIC"/>
    <property type="match status" value="1"/>
</dbReference>
<keyword evidence="3" id="KW-0812">Transmembrane</keyword>
<evidence type="ECO:0000256" key="1">
    <source>
        <dbReference type="ARBA" id="ARBA00004167"/>
    </source>
</evidence>
<dbReference type="InterPro" id="IPR053823">
    <property type="entry name" value="CLIC_N"/>
</dbReference>
<evidence type="ECO:0000256" key="4">
    <source>
        <dbReference type="ARBA" id="ARBA00022989"/>
    </source>
</evidence>
<accession>A0A8B6BZY4</accession>
<comment type="caution">
    <text evidence="7">The sequence shown here is derived from an EMBL/GenBank/DDBJ whole genome shotgun (WGS) entry which is preliminary data.</text>
</comment>
<comment type="subcellular location">
    <subcellularLocation>
        <location evidence="1">Membrane</location>
        <topology evidence="1">Single-pass membrane protein</topology>
    </subcellularLocation>
</comment>
<dbReference type="Gene3D" id="1.20.1050.10">
    <property type="match status" value="1"/>
</dbReference>
<dbReference type="GO" id="GO:0005737">
    <property type="term" value="C:cytoplasm"/>
    <property type="evidence" value="ECO:0007669"/>
    <property type="project" value="TreeGrafter"/>
</dbReference>